<dbReference type="PANTHER" id="PTHR10300">
    <property type="entry name" value="CALCIPRESSIN"/>
    <property type="match status" value="1"/>
</dbReference>
<reference evidence="3 4" key="1">
    <citation type="submission" date="2024-04" db="EMBL/GenBank/DDBJ databases">
        <title>Phyllosticta paracitricarpa is synonymous to the EU quarantine fungus P. citricarpa based on phylogenomic analyses.</title>
        <authorList>
            <consortium name="Lawrence Berkeley National Laboratory"/>
            <person name="Van ingen-buijs V.A."/>
            <person name="Van westerhoven A.C."/>
            <person name="Haridas S."/>
            <person name="Skiadas P."/>
            <person name="Martin F."/>
            <person name="Groenewald J.Z."/>
            <person name="Crous P.W."/>
            <person name="Seidl M.F."/>
        </authorList>
    </citation>
    <scope>NUCLEOTIDE SEQUENCE [LARGE SCALE GENOMIC DNA]</scope>
    <source>
        <strain evidence="3 4">CPC 17464</strain>
    </source>
</reference>
<dbReference type="SUPFAM" id="SSF54928">
    <property type="entry name" value="RNA-binding domain, RBD"/>
    <property type="match status" value="1"/>
</dbReference>
<dbReference type="Proteomes" id="UP001360953">
    <property type="component" value="Unassembled WGS sequence"/>
</dbReference>
<feature type="region of interest" description="Disordered" evidence="2">
    <location>
        <begin position="1"/>
        <end position="40"/>
    </location>
</feature>
<feature type="region of interest" description="Disordered" evidence="2">
    <location>
        <begin position="185"/>
        <end position="212"/>
    </location>
</feature>
<keyword evidence="4" id="KW-1185">Reference proteome</keyword>
<dbReference type="Gene3D" id="3.30.70.330">
    <property type="match status" value="1"/>
</dbReference>
<proteinExistence type="inferred from homology"/>
<dbReference type="GeneID" id="92029732"/>
<evidence type="ECO:0000256" key="2">
    <source>
        <dbReference type="SAM" id="MobiDB-lite"/>
    </source>
</evidence>
<dbReference type="InterPro" id="IPR035979">
    <property type="entry name" value="RBD_domain_sf"/>
</dbReference>
<evidence type="ECO:0000256" key="1">
    <source>
        <dbReference type="ARBA" id="ARBA00008209"/>
    </source>
</evidence>
<evidence type="ECO:0000313" key="4">
    <source>
        <dbReference type="Proteomes" id="UP001360953"/>
    </source>
</evidence>
<name>A0ABR1M8K0_9PEZI</name>
<feature type="region of interest" description="Disordered" evidence="2">
    <location>
        <begin position="245"/>
        <end position="272"/>
    </location>
</feature>
<sequence>MSQQNAPQSPPRSRASSTCSLTSPKGRRTPKLSIDLSDLPPLITPSPPSNTLLITNLQEPSIFHPSNLVTIRELINSSAPVHTWAPLRSFRRIVVSFFDVSAAITIKQKLDGETIMGDRIRVYFGTHTPLNPTDQHLPLPKSDKLFFISPPPSPPHGWEVRDEDPPNKEVHAEDLATALAKLHAKQDIPASPTDTDLDGRSPTSPSVRRARSGSATIVYHPEDHGDSPHLPAIAVEDTTASPAELTPVHEEDIDRTKFVHTQRPPVELMQGA</sequence>
<dbReference type="RefSeq" id="XP_066659444.1">
    <property type="nucleotide sequence ID" value="XM_066796826.1"/>
</dbReference>
<feature type="compositionally biased region" description="Basic and acidic residues" evidence="2">
    <location>
        <begin position="247"/>
        <end position="257"/>
    </location>
</feature>
<dbReference type="InterPro" id="IPR012677">
    <property type="entry name" value="Nucleotide-bd_a/b_plait_sf"/>
</dbReference>
<accession>A0ABR1M8K0</accession>
<gene>
    <name evidence="3" type="ORF">J3D65DRAFT_546618</name>
</gene>
<dbReference type="EMBL" id="JBBPEH010000001">
    <property type="protein sequence ID" value="KAK7544209.1"/>
    <property type="molecule type" value="Genomic_DNA"/>
</dbReference>
<dbReference type="PANTHER" id="PTHR10300:SF14">
    <property type="entry name" value="PROTEIN SARAH"/>
    <property type="match status" value="1"/>
</dbReference>
<dbReference type="InterPro" id="IPR006931">
    <property type="entry name" value="Calcipressin"/>
</dbReference>
<evidence type="ECO:0000313" key="3">
    <source>
        <dbReference type="EMBL" id="KAK7544209.1"/>
    </source>
</evidence>
<comment type="caution">
    <text evidence="3">The sequence shown here is derived from an EMBL/GenBank/DDBJ whole genome shotgun (WGS) entry which is preliminary data.</text>
</comment>
<comment type="similarity">
    <text evidence="1">Belongs to the RCAN family.</text>
</comment>
<organism evidence="3 4">
    <name type="scientific">Phyllosticta citribraziliensis</name>
    <dbReference type="NCBI Taxonomy" id="989973"/>
    <lineage>
        <taxon>Eukaryota</taxon>
        <taxon>Fungi</taxon>
        <taxon>Dikarya</taxon>
        <taxon>Ascomycota</taxon>
        <taxon>Pezizomycotina</taxon>
        <taxon>Dothideomycetes</taxon>
        <taxon>Dothideomycetes incertae sedis</taxon>
        <taxon>Botryosphaeriales</taxon>
        <taxon>Phyllostictaceae</taxon>
        <taxon>Phyllosticta</taxon>
    </lineage>
</organism>
<protein>
    <submittedName>
        <fullName evidence="3">BcRCN1, regulator of calcineurin</fullName>
    </submittedName>
</protein>
<dbReference type="Pfam" id="PF04847">
    <property type="entry name" value="Calcipressin"/>
    <property type="match status" value="1"/>
</dbReference>